<feature type="region of interest" description="Disordered" evidence="1">
    <location>
        <begin position="17"/>
        <end position="120"/>
    </location>
</feature>
<feature type="compositionally biased region" description="Low complexity" evidence="1">
    <location>
        <begin position="54"/>
        <end position="75"/>
    </location>
</feature>
<dbReference type="RefSeq" id="WP_019942555.1">
    <property type="nucleotide sequence ID" value="NZ_BMLI01000001.1"/>
</dbReference>
<accession>A0ABQ2HII5</accession>
<reference evidence="3" key="1">
    <citation type="journal article" date="2019" name="Int. J. Syst. Evol. Microbiol.">
        <title>The Global Catalogue of Microorganisms (GCM) 10K type strain sequencing project: providing services to taxonomists for standard genome sequencing and annotation.</title>
        <authorList>
            <consortium name="The Broad Institute Genomics Platform"/>
            <consortium name="The Broad Institute Genome Sequencing Center for Infectious Disease"/>
            <person name="Wu L."/>
            <person name="Ma J."/>
        </authorList>
    </citation>
    <scope>NUCLEOTIDE SEQUENCE [LARGE SCALE GENOMIC DNA]</scope>
    <source>
        <strain evidence="3">CGMCC 1.6375</strain>
    </source>
</reference>
<comment type="caution">
    <text evidence="2">The sequence shown here is derived from an EMBL/GenBank/DDBJ whole genome shotgun (WGS) entry which is preliminary data.</text>
</comment>
<keyword evidence="3" id="KW-1185">Reference proteome</keyword>
<feature type="compositionally biased region" description="Basic and acidic residues" evidence="1">
    <location>
        <begin position="76"/>
        <end position="85"/>
    </location>
</feature>
<gene>
    <name evidence="2" type="ORF">GCM10010967_11850</name>
</gene>
<feature type="compositionally biased region" description="Pro residues" evidence="1">
    <location>
        <begin position="103"/>
        <end position="113"/>
    </location>
</feature>
<evidence type="ECO:0000313" key="2">
    <source>
        <dbReference type="EMBL" id="GGM81724.1"/>
    </source>
</evidence>
<name>A0ABQ2HII5_9BACT</name>
<protein>
    <submittedName>
        <fullName evidence="2">Uncharacterized protein</fullName>
    </submittedName>
</protein>
<evidence type="ECO:0000256" key="1">
    <source>
        <dbReference type="SAM" id="MobiDB-lite"/>
    </source>
</evidence>
<dbReference type="EMBL" id="BMLI01000001">
    <property type="protein sequence ID" value="GGM81724.1"/>
    <property type="molecule type" value="Genomic_DNA"/>
</dbReference>
<feature type="compositionally biased region" description="Basic and acidic residues" evidence="1">
    <location>
        <begin position="42"/>
        <end position="52"/>
    </location>
</feature>
<proteinExistence type="predicted"/>
<feature type="compositionally biased region" description="Basic and acidic residues" evidence="1">
    <location>
        <begin position="23"/>
        <end position="34"/>
    </location>
</feature>
<sequence length="120" mass="13013">MDIKQLKAAVQLAKLRVGSDPSDANKAKLEHAQNEYDNALNPEKKTEDEVNPDKQPQSSKPASTKPAAPKAAPAKPKTEPLENHPLKTTRTVVPISPEDPTEPQTPEPQPDAQPEPTEAK</sequence>
<evidence type="ECO:0000313" key="3">
    <source>
        <dbReference type="Proteomes" id="UP000632339"/>
    </source>
</evidence>
<organism evidence="2 3">
    <name type="scientific">Dyadobacter beijingensis</name>
    <dbReference type="NCBI Taxonomy" id="365489"/>
    <lineage>
        <taxon>Bacteria</taxon>
        <taxon>Pseudomonadati</taxon>
        <taxon>Bacteroidota</taxon>
        <taxon>Cytophagia</taxon>
        <taxon>Cytophagales</taxon>
        <taxon>Spirosomataceae</taxon>
        <taxon>Dyadobacter</taxon>
    </lineage>
</organism>
<dbReference type="Proteomes" id="UP000632339">
    <property type="component" value="Unassembled WGS sequence"/>
</dbReference>